<sequence>MAQIDKSLAVRRLQKYGSIIGGIHWGMENEILKVEVSGAEGCIHPHDKDGSTKIELIIPPGSMPGDVIIVKATPVPKRDP</sequence>
<gene>
    <name evidence="1" type="ORF">LCGC14_2134400</name>
</gene>
<protein>
    <submittedName>
        <fullName evidence="1">Uncharacterized protein</fullName>
    </submittedName>
</protein>
<dbReference type="AlphaFoldDB" id="A0A0F9E0H7"/>
<name>A0A0F9E0H7_9ZZZZ</name>
<accession>A0A0F9E0H7</accession>
<organism evidence="1">
    <name type="scientific">marine sediment metagenome</name>
    <dbReference type="NCBI Taxonomy" id="412755"/>
    <lineage>
        <taxon>unclassified sequences</taxon>
        <taxon>metagenomes</taxon>
        <taxon>ecological metagenomes</taxon>
    </lineage>
</organism>
<reference evidence="1" key="1">
    <citation type="journal article" date="2015" name="Nature">
        <title>Complex archaea that bridge the gap between prokaryotes and eukaryotes.</title>
        <authorList>
            <person name="Spang A."/>
            <person name="Saw J.H."/>
            <person name="Jorgensen S.L."/>
            <person name="Zaremba-Niedzwiedzka K."/>
            <person name="Martijn J."/>
            <person name="Lind A.E."/>
            <person name="van Eijk R."/>
            <person name="Schleper C."/>
            <person name="Guy L."/>
            <person name="Ettema T.J."/>
        </authorList>
    </citation>
    <scope>NUCLEOTIDE SEQUENCE</scope>
</reference>
<comment type="caution">
    <text evidence="1">The sequence shown here is derived from an EMBL/GenBank/DDBJ whole genome shotgun (WGS) entry which is preliminary data.</text>
</comment>
<dbReference type="EMBL" id="LAZR01026840">
    <property type="protein sequence ID" value="KKL67494.1"/>
    <property type="molecule type" value="Genomic_DNA"/>
</dbReference>
<evidence type="ECO:0000313" key="1">
    <source>
        <dbReference type="EMBL" id="KKL67494.1"/>
    </source>
</evidence>
<proteinExistence type="predicted"/>